<feature type="compositionally biased region" description="Low complexity" evidence="1">
    <location>
        <begin position="163"/>
        <end position="177"/>
    </location>
</feature>
<dbReference type="PANTHER" id="PTHR46424:SF1">
    <property type="entry name" value="UBX DOMAIN-CONTAINING PROTEIN 4"/>
    <property type="match status" value="1"/>
</dbReference>
<dbReference type="SUPFAM" id="SSF54236">
    <property type="entry name" value="Ubiquitin-like"/>
    <property type="match status" value="1"/>
</dbReference>
<accession>A0A6A5T3Q1</accession>
<dbReference type="Gene3D" id="3.10.20.90">
    <property type="entry name" value="Phosphatidylinositol 3-kinase Catalytic Subunit, Chain A, domain 1"/>
    <property type="match status" value="1"/>
</dbReference>
<evidence type="ECO:0000313" key="3">
    <source>
        <dbReference type="EMBL" id="KAF1947233.1"/>
    </source>
</evidence>
<dbReference type="GO" id="GO:0005783">
    <property type="term" value="C:endoplasmic reticulum"/>
    <property type="evidence" value="ECO:0007669"/>
    <property type="project" value="TreeGrafter"/>
</dbReference>
<feature type="region of interest" description="Disordered" evidence="1">
    <location>
        <begin position="418"/>
        <end position="475"/>
    </location>
</feature>
<feature type="region of interest" description="Disordered" evidence="1">
    <location>
        <begin position="237"/>
        <end position="272"/>
    </location>
</feature>
<dbReference type="PROSITE" id="PS50033">
    <property type="entry name" value="UBX"/>
    <property type="match status" value="1"/>
</dbReference>
<feature type="compositionally biased region" description="Basic and acidic residues" evidence="1">
    <location>
        <begin position="440"/>
        <end position="454"/>
    </location>
</feature>
<feature type="domain" description="UBX" evidence="2">
    <location>
        <begin position="270"/>
        <end position="363"/>
    </location>
</feature>
<dbReference type="Proteomes" id="UP000800038">
    <property type="component" value="Unassembled WGS sequence"/>
</dbReference>
<evidence type="ECO:0000259" key="2">
    <source>
        <dbReference type="PROSITE" id="PS50033"/>
    </source>
</evidence>
<gene>
    <name evidence="3" type="ORF">EJ02DRAFT_365383</name>
</gene>
<dbReference type="AlphaFoldDB" id="A0A6A5T3Q1"/>
<dbReference type="GO" id="GO:0036503">
    <property type="term" value="P:ERAD pathway"/>
    <property type="evidence" value="ECO:0007669"/>
    <property type="project" value="TreeGrafter"/>
</dbReference>
<dbReference type="Pfam" id="PF23187">
    <property type="entry name" value="UBX7_N"/>
    <property type="match status" value="1"/>
</dbReference>
<dbReference type="Pfam" id="PF00789">
    <property type="entry name" value="UBX"/>
    <property type="match status" value="1"/>
</dbReference>
<dbReference type="PANTHER" id="PTHR46424">
    <property type="entry name" value="UBX DOMAIN-CONTAINING PROTEIN 4"/>
    <property type="match status" value="1"/>
</dbReference>
<protein>
    <recommendedName>
        <fullName evidence="2">UBX domain-containing protein</fullName>
    </recommendedName>
</protein>
<feature type="region of interest" description="Disordered" evidence="1">
    <location>
        <begin position="109"/>
        <end position="219"/>
    </location>
</feature>
<feature type="compositionally biased region" description="Low complexity" evidence="1">
    <location>
        <begin position="252"/>
        <end position="270"/>
    </location>
</feature>
<dbReference type="EMBL" id="ML975999">
    <property type="protein sequence ID" value="KAF1947233.1"/>
    <property type="molecule type" value="Genomic_DNA"/>
</dbReference>
<keyword evidence="4" id="KW-1185">Reference proteome</keyword>
<name>A0A6A5T3Q1_9PLEO</name>
<feature type="compositionally biased region" description="Low complexity" evidence="1">
    <location>
        <begin position="130"/>
        <end position="144"/>
    </location>
</feature>
<dbReference type="CDD" id="cd01767">
    <property type="entry name" value="UBX"/>
    <property type="match status" value="1"/>
</dbReference>
<dbReference type="SMART" id="SM00166">
    <property type="entry name" value="UBX"/>
    <property type="match status" value="1"/>
</dbReference>
<dbReference type="InterPro" id="IPR029071">
    <property type="entry name" value="Ubiquitin-like_domsf"/>
</dbReference>
<feature type="compositionally biased region" description="Basic and acidic residues" evidence="1">
    <location>
        <begin position="207"/>
        <end position="219"/>
    </location>
</feature>
<dbReference type="InterPro" id="IPR001012">
    <property type="entry name" value="UBX_dom"/>
</dbReference>
<evidence type="ECO:0000313" key="4">
    <source>
        <dbReference type="Proteomes" id="UP000800038"/>
    </source>
</evidence>
<sequence>MFHEGSLQSGIALAIQQRKLVACFVRDDSATSKEWEGEWLGSGWVSNLLAQKAVLLRLQAGSTEAGFLAAFSDITQVPTFIVIHNGQLQVQLKSDAKKEDFINEIRRLCGADPIPGSSTARMSTPRPDLSQSSTPEPTESTQPAETEDDLYGPSEPAIPTPPTSTTTSTSKPSASAEAKGKQKATPNPASDSKFAPRPATVTTAQQEARDALRKKKRDDAEELARIKARIEADKVARRAQAEARKAERSQNTETQQTPSSSRTTTSTRGSNAQSVALNIRLFDGRTIRSHFPRTATLEQQVRSWIDEEFAKLAPEDPNLNSKQLPPYFFRHILSPQPSRELSAGDENKELGEIELAPSATLVLVPVKGYTEAYGGDGGGGVVGTATGIVGGAFGLLSSTVGFVGSTLGSVIGYSAPVQGQTGQTGQTSGQAAAQGPAEGMRVRTLADHRAREPRQFYNGNQLSTEPRPEDDDKRS</sequence>
<evidence type="ECO:0000256" key="1">
    <source>
        <dbReference type="SAM" id="MobiDB-lite"/>
    </source>
</evidence>
<feature type="compositionally biased region" description="Low complexity" evidence="1">
    <location>
        <begin position="418"/>
        <end position="435"/>
    </location>
</feature>
<reference evidence="3" key="1">
    <citation type="journal article" date="2020" name="Stud. Mycol.">
        <title>101 Dothideomycetes genomes: a test case for predicting lifestyles and emergence of pathogens.</title>
        <authorList>
            <person name="Haridas S."/>
            <person name="Albert R."/>
            <person name="Binder M."/>
            <person name="Bloem J."/>
            <person name="Labutti K."/>
            <person name="Salamov A."/>
            <person name="Andreopoulos B."/>
            <person name="Baker S."/>
            <person name="Barry K."/>
            <person name="Bills G."/>
            <person name="Bluhm B."/>
            <person name="Cannon C."/>
            <person name="Castanera R."/>
            <person name="Culley D."/>
            <person name="Daum C."/>
            <person name="Ezra D."/>
            <person name="Gonzalez J."/>
            <person name="Henrissat B."/>
            <person name="Kuo A."/>
            <person name="Liang C."/>
            <person name="Lipzen A."/>
            <person name="Lutzoni F."/>
            <person name="Magnuson J."/>
            <person name="Mondo S."/>
            <person name="Nolan M."/>
            <person name="Ohm R."/>
            <person name="Pangilinan J."/>
            <person name="Park H.-J."/>
            <person name="Ramirez L."/>
            <person name="Alfaro M."/>
            <person name="Sun H."/>
            <person name="Tritt A."/>
            <person name="Yoshinaga Y."/>
            <person name="Zwiers L.-H."/>
            <person name="Turgeon B."/>
            <person name="Goodwin S."/>
            <person name="Spatafora J."/>
            <person name="Crous P."/>
            <person name="Grigoriev I."/>
        </authorList>
    </citation>
    <scope>NUCLEOTIDE SEQUENCE</scope>
    <source>
        <strain evidence="3">CBS 161.51</strain>
    </source>
</reference>
<proteinExistence type="predicted"/>
<dbReference type="OrthoDB" id="2445133at2759"/>
<organism evidence="3 4">
    <name type="scientific">Clathrospora elynae</name>
    <dbReference type="NCBI Taxonomy" id="706981"/>
    <lineage>
        <taxon>Eukaryota</taxon>
        <taxon>Fungi</taxon>
        <taxon>Dikarya</taxon>
        <taxon>Ascomycota</taxon>
        <taxon>Pezizomycotina</taxon>
        <taxon>Dothideomycetes</taxon>
        <taxon>Pleosporomycetidae</taxon>
        <taxon>Pleosporales</taxon>
        <taxon>Diademaceae</taxon>
        <taxon>Clathrospora</taxon>
    </lineage>
</organism>
<feature type="compositionally biased region" description="Basic and acidic residues" evidence="1">
    <location>
        <begin position="237"/>
        <end position="250"/>
    </location>
</feature>
<feature type="compositionally biased region" description="Basic and acidic residues" evidence="1">
    <location>
        <begin position="466"/>
        <end position="475"/>
    </location>
</feature>